<dbReference type="Proteomes" id="UP000518266">
    <property type="component" value="Unassembled WGS sequence"/>
</dbReference>
<evidence type="ECO:0000313" key="3">
    <source>
        <dbReference type="Proteomes" id="UP000518266"/>
    </source>
</evidence>
<dbReference type="AlphaFoldDB" id="A0A7J5XBJ4"/>
<accession>A0A7J5XBJ4</accession>
<name>A0A7J5XBJ4_DISMA</name>
<gene>
    <name evidence="2" type="ORF">F7725_025580</name>
</gene>
<sequence length="178" mass="18705">MKFLNSSHRTTCEDGESGQQLPVTQELSGVLWLQVLDLQGLVPQADPAPLCSHCTVPEQREQGLPPPPLPPLGPPLLAFGGVAAGEQQGPACRNQEPTCHHLQLGHQLLVTAEGPPVRVVEPQQAEPPVRQQVVALGVLVGLVAALPGHQNLPVTVSPDYIGAVGAPALQTDVVVLRD</sequence>
<evidence type="ECO:0000256" key="1">
    <source>
        <dbReference type="SAM" id="MobiDB-lite"/>
    </source>
</evidence>
<organism evidence="2 3">
    <name type="scientific">Dissostichus mawsoni</name>
    <name type="common">Antarctic cod</name>
    <dbReference type="NCBI Taxonomy" id="36200"/>
    <lineage>
        <taxon>Eukaryota</taxon>
        <taxon>Metazoa</taxon>
        <taxon>Chordata</taxon>
        <taxon>Craniata</taxon>
        <taxon>Vertebrata</taxon>
        <taxon>Euteleostomi</taxon>
        <taxon>Actinopterygii</taxon>
        <taxon>Neopterygii</taxon>
        <taxon>Teleostei</taxon>
        <taxon>Neoteleostei</taxon>
        <taxon>Acanthomorphata</taxon>
        <taxon>Eupercaria</taxon>
        <taxon>Perciformes</taxon>
        <taxon>Notothenioidei</taxon>
        <taxon>Nototheniidae</taxon>
        <taxon>Dissostichus</taxon>
    </lineage>
</organism>
<dbReference type="EMBL" id="JAAKFY010000026">
    <property type="protein sequence ID" value="KAF3834376.1"/>
    <property type="molecule type" value="Genomic_DNA"/>
</dbReference>
<keyword evidence="3" id="KW-1185">Reference proteome</keyword>
<reference evidence="2 3" key="1">
    <citation type="submission" date="2020-03" db="EMBL/GenBank/DDBJ databases">
        <title>Dissostichus mawsoni Genome sequencing and assembly.</title>
        <authorList>
            <person name="Park H."/>
        </authorList>
    </citation>
    <scope>NUCLEOTIDE SEQUENCE [LARGE SCALE GENOMIC DNA]</scope>
    <source>
        <strain evidence="2">DM0001</strain>
        <tissue evidence="2">Muscle</tissue>
    </source>
</reference>
<proteinExistence type="predicted"/>
<feature type="region of interest" description="Disordered" evidence="1">
    <location>
        <begin position="1"/>
        <end position="20"/>
    </location>
</feature>
<evidence type="ECO:0000313" key="2">
    <source>
        <dbReference type="EMBL" id="KAF3834376.1"/>
    </source>
</evidence>
<comment type="caution">
    <text evidence="2">The sequence shown here is derived from an EMBL/GenBank/DDBJ whole genome shotgun (WGS) entry which is preliminary data.</text>
</comment>
<protein>
    <submittedName>
        <fullName evidence="2">Uncharacterized protein</fullName>
    </submittedName>
</protein>